<dbReference type="Proteomes" id="UP000468591">
    <property type="component" value="Unassembled WGS sequence"/>
</dbReference>
<keyword evidence="2" id="KW-1185">Reference proteome</keyword>
<dbReference type="EMBL" id="JAABNT010000016">
    <property type="protein sequence ID" value="NEK24467.1"/>
    <property type="molecule type" value="Genomic_DNA"/>
</dbReference>
<protein>
    <submittedName>
        <fullName evidence="1">DUF2927 domain-containing protein</fullName>
    </submittedName>
</protein>
<dbReference type="RefSeq" id="WP_164355395.1">
    <property type="nucleotide sequence ID" value="NZ_JAABNT010000016.1"/>
</dbReference>
<dbReference type="InterPro" id="IPR021323">
    <property type="entry name" value="DUF2927"/>
</dbReference>
<organism evidence="1 2">
    <name type="scientific">Sulfitobacter sediminilitoris</name>
    <dbReference type="NCBI Taxonomy" id="2698830"/>
    <lineage>
        <taxon>Bacteria</taxon>
        <taxon>Pseudomonadati</taxon>
        <taxon>Pseudomonadota</taxon>
        <taxon>Alphaproteobacteria</taxon>
        <taxon>Rhodobacterales</taxon>
        <taxon>Roseobacteraceae</taxon>
        <taxon>Sulfitobacter</taxon>
    </lineage>
</organism>
<name>A0A6P0CEW3_9RHOB</name>
<dbReference type="Pfam" id="PF11150">
    <property type="entry name" value="DUF2927"/>
    <property type="match status" value="1"/>
</dbReference>
<dbReference type="AlphaFoldDB" id="A0A6P0CEW3"/>
<comment type="caution">
    <text evidence="1">The sequence shown here is derived from an EMBL/GenBank/DDBJ whole genome shotgun (WGS) entry which is preliminary data.</text>
</comment>
<accession>A0A6P0CEW3</accession>
<gene>
    <name evidence="1" type="ORF">GV827_18960</name>
</gene>
<proteinExistence type="predicted"/>
<reference evidence="1 2" key="1">
    <citation type="submission" date="2020-01" db="EMBL/GenBank/DDBJ databases">
        <title>Sulfitobacter sediminilitoris sp. nov., isolated from a tidal flat.</title>
        <authorList>
            <person name="Park S."/>
            <person name="Yoon J.-H."/>
        </authorList>
    </citation>
    <scope>NUCLEOTIDE SEQUENCE [LARGE SCALE GENOMIC DNA]</scope>
    <source>
        <strain evidence="1 2">JBTF-M27</strain>
    </source>
</reference>
<sequence>MGFWAGHKTLRWGAVLAATLTLVACVQGPVGESLKPQARPANAAPPPVVAKPTSEKSALLRQYLNQVQQAQLSQGLLRQDGGGVDTPFTPDILARNFEQIVFFNEYDGNFSGRGGASPLRRWEDPVRMEVIFGASVPPSRRKSDTDDVNRYARRLARATGHPVSAVGQPNFLVIIASEDDRSETLMQAATRVPGISAASLRALRDMRRDTYCAVAAYAAGPNANVYTAAVAVIRAENPDLLRLSCIHEELAQGMGLANDSPAARPSIFNDDDEFALLTDHDELLLQMLYDPRLRPGMSATEAAPITRIIARELLGGPL</sequence>
<evidence type="ECO:0000313" key="1">
    <source>
        <dbReference type="EMBL" id="NEK24467.1"/>
    </source>
</evidence>
<evidence type="ECO:0000313" key="2">
    <source>
        <dbReference type="Proteomes" id="UP000468591"/>
    </source>
</evidence>